<dbReference type="AlphaFoldDB" id="A0A147F076"/>
<reference evidence="2 3" key="1">
    <citation type="journal article" date="2016" name="Front. Microbiol.">
        <title>Genomic Resource of Rice Seed Associated Bacteria.</title>
        <authorList>
            <person name="Midha S."/>
            <person name="Bansal K."/>
            <person name="Sharma S."/>
            <person name="Kumar N."/>
            <person name="Patil P.P."/>
            <person name="Chaudhry V."/>
            <person name="Patil P.B."/>
        </authorList>
    </citation>
    <scope>NUCLEOTIDE SEQUENCE [LARGE SCALE GENOMIC DNA]</scope>
    <source>
        <strain evidence="2 3">NS220</strain>
    </source>
</reference>
<feature type="transmembrane region" description="Helical" evidence="1">
    <location>
        <begin position="121"/>
        <end position="141"/>
    </location>
</feature>
<feature type="transmembrane region" description="Helical" evidence="1">
    <location>
        <begin position="250"/>
        <end position="272"/>
    </location>
</feature>
<keyword evidence="1" id="KW-1133">Transmembrane helix</keyword>
<evidence type="ECO:0000313" key="2">
    <source>
        <dbReference type="EMBL" id="KTR96136.1"/>
    </source>
</evidence>
<feature type="transmembrane region" description="Helical" evidence="1">
    <location>
        <begin position="57"/>
        <end position="79"/>
    </location>
</feature>
<dbReference type="EMBL" id="LDRT01000018">
    <property type="protein sequence ID" value="KTR96136.1"/>
    <property type="molecule type" value="Genomic_DNA"/>
</dbReference>
<accession>A0A147F076</accession>
<name>A0A147F076_MICTE</name>
<gene>
    <name evidence="2" type="ORF">NS220_03440</name>
</gene>
<protein>
    <submittedName>
        <fullName evidence="2">Uncharacterized protein</fullName>
    </submittedName>
</protein>
<sequence length="332" mass="34706">MVWVWLAGPTVLLLFTVAVFGVVLLVATYPEAPSGSRAWESALAVVSDVGQAASKDFLGVAAVVAAFIIASATATGFGRDEGALGPITRQAMFATALIGALLLIGLAALGVPVPLQDPSRVLSVLVNMLLAWMALLIASAVGRTVDRATEADRLDLARSRAEAFGIPLPSDDSLPARGRFPFVSIAAQVLIPVLVWLGVLVTTLGVARIFDVDWWPSALQVGVLSYFLNLGLSLVWIATADLSSRSGAAAVSRAVSLAMVGLGTAGLVYGYHDTALSAVGWALGVFTILHAVALFFRTDPRMPCLGAIEVAVTQRSLLRRAERLRGSETSDA</sequence>
<evidence type="ECO:0000313" key="3">
    <source>
        <dbReference type="Proteomes" id="UP000075025"/>
    </source>
</evidence>
<evidence type="ECO:0000256" key="1">
    <source>
        <dbReference type="SAM" id="Phobius"/>
    </source>
</evidence>
<feature type="transmembrane region" description="Helical" evidence="1">
    <location>
        <begin position="278"/>
        <end position="296"/>
    </location>
</feature>
<dbReference type="PATRIC" id="fig|2033.6.peg.1306"/>
<feature type="transmembrane region" description="Helical" evidence="1">
    <location>
        <begin position="218"/>
        <end position="238"/>
    </location>
</feature>
<dbReference type="Proteomes" id="UP000075025">
    <property type="component" value="Unassembled WGS sequence"/>
</dbReference>
<keyword evidence="1" id="KW-0812">Transmembrane</keyword>
<proteinExistence type="predicted"/>
<keyword evidence="1" id="KW-0472">Membrane</keyword>
<organism evidence="2 3">
    <name type="scientific">Microbacterium testaceum</name>
    <name type="common">Aureobacterium testaceum</name>
    <name type="synonym">Brevibacterium testaceum</name>
    <dbReference type="NCBI Taxonomy" id="2033"/>
    <lineage>
        <taxon>Bacteria</taxon>
        <taxon>Bacillati</taxon>
        <taxon>Actinomycetota</taxon>
        <taxon>Actinomycetes</taxon>
        <taxon>Micrococcales</taxon>
        <taxon>Microbacteriaceae</taxon>
        <taxon>Microbacterium</taxon>
    </lineage>
</organism>
<feature type="transmembrane region" description="Helical" evidence="1">
    <location>
        <begin position="12"/>
        <end position="29"/>
    </location>
</feature>
<comment type="caution">
    <text evidence="2">The sequence shown here is derived from an EMBL/GenBank/DDBJ whole genome shotgun (WGS) entry which is preliminary data.</text>
</comment>
<feature type="transmembrane region" description="Helical" evidence="1">
    <location>
        <begin position="91"/>
        <end position="115"/>
    </location>
</feature>
<feature type="transmembrane region" description="Helical" evidence="1">
    <location>
        <begin position="182"/>
        <end position="206"/>
    </location>
</feature>